<reference evidence="9 10" key="1">
    <citation type="journal article" date="2018" name="Sci. Rep.">
        <title>Characterisation of pathogen-specific regions and novel effector candidates in Fusarium oxysporum f. sp. cepae.</title>
        <authorList>
            <person name="Armitage A.D."/>
            <person name="Taylor A."/>
            <person name="Sobczyk M.K."/>
            <person name="Baxter L."/>
            <person name="Greenfield B.P."/>
            <person name="Bates H.J."/>
            <person name="Wilson F."/>
            <person name="Jackson A.C."/>
            <person name="Ott S."/>
            <person name="Harrison R.J."/>
            <person name="Clarkson J.P."/>
        </authorList>
    </citation>
    <scope>NUCLEOTIDE SEQUENCE [LARGE SCALE GENOMIC DNA]</scope>
    <source>
        <strain evidence="9 10">Fo_A13</strain>
    </source>
</reference>
<dbReference type="VEuPathDB" id="FungiDB:FOZG_16887"/>
<dbReference type="InterPro" id="IPR050859">
    <property type="entry name" value="Class-I_PLP-dep_aminotransf"/>
</dbReference>
<keyword evidence="4" id="KW-0808">Transferase</keyword>
<feature type="domain" description="Aminotransferase class I/classII large" evidence="7">
    <location>
        <begin position="156"/>
        <end position="491"/>
    </location>
</feature>
<comment type="caution">
    <text evidence="9">The sequence shown here is derived from an EMBL/GenBank/DDBJ whole genome shotgun (WGS) entry which is preliminary data.</text>
</comment>
<dbReference type="Pfam" id="PF00155">
    <property type="entry name" value="Aminotran_1_2"/>
    <property type="match status" value="1"/>
</dbReference>
<dbReference type="GO" id="GO:0006571">
    <property type="term" value="P:tyrosine biosynthetic process"/>
    <property type="evidence" value="ECO:0007669"/>
    <property type="project" value="TreeGrafter"/>
</dbReference>
<feature type="domain" description="DUF1989" evidence="8">
    <location>
        <begin position="503"/>
        <end position="668"/>
    </location>
</feature>
<dbReference type="InterPro" id="IPR004839">
    <property type="entry name" value="Aminotransferase_I/II_large"/>
</dbReference>
<evidence type="ECO:0000259" key="7">
    <source>
        <dbReference type="Pfam" id="PF00155"/>
    </source>
</evidence>
<dbReference type="GO" id="GO:0047536">
    <property type="term" value="F:2-aminoadipate transaminase activity"/>
    <property type="evidence" value="ECO:0007669"/>
    <property type="project" value="TreeGrafter"/>
</dbReference>
<dbReference type="VEuPathDB" id="FungiDB:FOC4_g10001617"/>
<dbReference type="VEuPathDB" id="FungiDB:FOMG_15012"/>
<proteinExistence type="inferred from homology"/>
<dbReference type="Proteomes" id="UP000285084">
    <property type="component" value="Unassembled WGS sequence"/>
</dbReference>
<dbReference type="SUPFAM" id="SSF53383">
    <property type="entry name" value="PLP-dependent transferases"/>
    <property type="match status" value="1"/>
</dbReference>
<evidence type="ECO:0000313" key="10">
    <source>
        <dbReference type="Proteomes" id="UP000285084"/>
    </source>
</evidence>
<evidence type="ECO:0000256" key="3">
    <source>
        <dbReference type="ARBA" id="ARBA00022576"/>
    </source>
</evidence>
<evidence type="ECO:0000256" key="5">
    <source>
        <dbReference type="ARBA" id="ARBA00022898"/>
    </source>
</evidence>
<keyword evidence="3" id="KW-0032">Aminotransferase</keyword>
<comment type="cofactor">
    <cofactor evidence="1">
        <name>pyridoxal 5'-phosphate</name>
        <dbReference type="ChEBI" id="CHEBI:597326"/>
    </cofactor>
</comment>
<dbReference type="GO" id="GO:0030170">
    <property type="term" value="F:pyridoxal phosphate binding"/>
    <property type="evidence" value="ECO:0007669"/>
    <property type="project" value="InterPro"/>
</dbReference>
<dbReference type="GO" id="GO:0019878">
    <property type="term" value="P:lysine biosynthetic process via aminoadipic acid"/>
    <property type="evidence" value="ECO:0007669"/>
    <property type="project" value="TreeGrafter"/>
</dbReference>
<dbReference type="VEuPathDB" id="FungiDB:FOIG_14128"/>
<dbReference type="GO" id="GO:0008793">
    <property type="term" value="F:aromatic-amino-acid transaminase activity"/>
    <property type="evidence" value="ECO:0007669"/>
    <property type="project" value="TreeGrafter"/>
</dbReference>
<dbReference type="Gene3D" id="3.40.640.10">
    <property type="entry name" value="Type I PLP-dependent aspartate aminotransferase-like (Major domain)"/>
    <property type="match status" value="1"/>
</dbReference>
<evidence type="ECO:0008006" key="11">
    <source>
        <dbReference type="Google" id="ProtNLM"/>
    </source>
</evidence>
<dbReference type="PANTHER" id="PTHR42790:SF21">
    <property type="entry name" value="AROMATIC_AMINOADIPATE AMINOTRANSFERASE 1"/>
    <property type="match status" value="1"/>
</dbReference>
<evidence type="ECO:0000313" key="9">
    <source>
        <dbReference type="EMBL" id="RKK69380.1"/>
    </source>
</evidence>
<protein>
    <recommendedName>
        <fullName evidence="11">Aminotransferase class I/classII domain-containing protein</fullName>
    </recommendedName>
</protein>
<dbReference type="VEuPathDB" id="FungiDB:FOC1_g10004777"/>
<dbReference type="VEuPathDB" id="FungiDB:FOXG_17604"/>
<dbReference type="VEuPathDB" id="FungiDB:FOC4_g10003330"/>
<comment type="similarity">
    <text evidence="2">Belongs to the class-I pyridoxal-phosphate-dependent aminotransferase family.</text>
</comment>
<dbReference type="VEuPathDB" id="FungiDB:FOC1_g10004778"/>
<dbReference type="EMBL" id="MRCX01000158">
    <property type="protein sequence ID" value="RKK69380.1"/>
    <property type="molecule type" value="Genomic_DNA"/>
</dbReference>
<dbReference type="InterPro" id="IPR018959">
    <property type="entry name" value="DUF1989"/>
</dbReference>
<dbReference type="VEuPathDB" id="FungiDB:HZS61_007170"/>
<dbReference type="InterPro" id="IPR015421">
    <property type="entry name" value="PyrdxlP-dep_Trfase_major"/>
</dbReference>
<evidence type="ECO:0000256" key="4">
    <source>
        <dbReference type="ARBA" id="ARBA00022679"/>
    </source>
</evidence>
<gene>
    <name evidence="9" type="ORF">BFJ69_g12804</name>
</gene>
<sequence length="692" mass="76778">MLKSKLSEIDNKRAASQLLPKGSAPYTCSTFFKVRQPGGKPVAKSWDHRFSEDSQQQHTSSLKAAARAAHPEMISLGTARPWAEYFPWKALEMLCPGPEGLGSTVSMDCVKGEDEYDLDIVMNYGYAGGSPQVLRWVTEHMELLHDPPYSDWECAITCGTTSAMEIAFRLFCNPGDTILMESHTYTGTLSAALAQGLKIQGVAMDELGLVPEDLNHKLENWDSLKGPKPSVLYMIPCGQNPTGSTQSLERRQAIYRVTEAHDLYIFEDDPYYLIQLAEDSSEDSDKGLDADDYLRSLPASYLSLDISGRVLRMDTTSKVLAPGLRCGWVTASSQVINKFIAYSEVSVASPSGPSQAMIYKLLDQTWGHEGFIRWAKMLSAQYRRRRDILSTACKAHLPSGICSWRVPDVGMFLWINLNLSYPSLAMNNKDSEWEAYRYMEDTIFSKAQENGVVVSKGSWFMTNVTEMRGVSFRLTFAAAQEEGIARAVERFGRAIRSYLEDVQIAPRTGTAFRVSKGQRFSVIDPKGASVGDLVAFSASDPREAHSNGRSFDYATKIFFSVGDKLYSNRSNVMLSIVKDTVGKHDFLYTPCSKDTFRLMYENAPELPGCQGNLAYALAKFGIQEDSIPTPFNVFMNVTVDGNTGVLEIKPPLSKAGDHIDFIAEMDLIIGLTACSAPKTNDGSFKPIEYKLH</sequence>
<evidence type="ECO:0000256" key="6">
    <source>
        <dbReference type="SAM" id="MobiDB-lite"/>
    </source>
</evidence>
<accession>A0A420MMY9</accession>
<dbReference type="VEuPathDB" id="FungiDB:FOIG_13732"/>
<evidence type="ECO:0000256" key="2">
    <source>
        <dbReference type="ARBA" id="ARBA00007441"/>
    </source>
</evidence>
<dbReference type="PANTHER" id="PTHR42790">
    <property type="entry name" value="AMINOTRANSFERASE"/>
    <property type="match status" value="1"/>
</dbReference>
<keyword evidence="5" id="KW-0663">Pyridoxal phosphate</keyword>
<dbReference type="CDD" id="cd00609">
    <property type="entry name" value="AAT_like"/>
    <property type="match status" value="1"/>
</dbReference>
<dbReference type="Pfam" id="PF09347">
    <property type="entry name" value="DUF1989"/>
    <property type="match status" value="1"/>
</dbReference>
<dbReference type="AlphaFoldDB" id="A0A420MMY9"/>
<dbReference type="GO" id="GO:0009074">
    <property type="term" value="P:aromatic amino acid family catabolic process"/>
    <property type="evidence" value="ECO:0007669"/>
    <property type="project" value="TreeGrafter"/>
</dbReference>
<dbReference type="VEuPathDB" id="FungiDB:HZS61_007169"/>
<dbReference type="InterPro" id="IPR015424">
    <property type="entry name" value="PyrdxlP-dep_Trfase"/>
</dbReference>
<feature type="region of interest" description="Disordered" evidence="6">
    <location>
        <begin position="40"/>
        <end position="59"/>
    </location>
</feature>
<evidence type="ECO:0000259" key="8">
    <source>
        <dbReference type="Pfam" id="PF09347"/>
    </source>
</evidence>
<dbReference type="VEuPathDB" id="FungiDB:FOMG_15081"/>
<dbReference type="VEuPathDB" id="FungiDB:FOZG_16817"/>
<name>A0A420MMY9_FUSOX</name>
<organism evidence="9 10">
    <name type="scientific">Fusarium oxysporum</name>
    <name type="common">Fusarium vascular wilt</name>
    <dbReference type="NCBI Taxonomy" id="5507"/>
    <lineage>
        <taxon>Eukaryota</taxon>
        <taxon>Fungi</taxon>
        <taxon>Dikarya</taxon>
        <taxon>Ascomycota</taxon>
        <taxon>Pezizomycotina</taxon>
        <taxon>Sordariomycetes</taxon>
        <taxon>Hypocreomycetidae</taxon>
        <taxon>Hypocreales</taxon>
        <taxon>Nectriaceae</taxon>
        <taxon>Fusarium</taxon>
        <taxon>Fusarium oxysporum species complex</taxon>
    </lineage>
</organism>
<evidence type="ECO:0000256" key="1">
    <source>
        <dbReference type="ARBA" id="ARBA00001933"/>
    </source>
</evidence>